<dbReference type="Proteomes" id="UP000515202">
    <property type="component" value="Unplaced"/>
</dbReference>
<proteinExistence type="predicted"/>
<sequence>MKLLFRERRAKAARGPEAGEAWGRACTIDRRGTSAAPGRNSQWTMFRDSGDPPAFLPAHSHLEKNQVVQCSSRLNGFAFRREAVLEDRTNA</sequence>
<accession>A0A6P6CXU8</accession>
<dbReference type="AlphaFoldDB" id="A0A6P6CXU8"/>
<keyword evidence="1" id="KW-1185">Reference proteome</keyword>
<reference evidence="2" key="1">
    <citation type="submission" date="2025-08" db="UniProtKB">
        <authorList>
            <consortium name="RefSeq"/>
        </authorList>
    </citation>
    <scope>IDENTIFICATION</scope>
    <source>
        <tissue evidence="2">Kidney</tissue>
    </source>
</reference>
<evidence type="ECO:0000313" key="2">
    <source>
        <dbReference type="RefSeq" id="XP_023392366.1"/>
    </source>
</evidence>
<gene>
    <name evidence="2" type="primary">LOC105298734</name>
</gene>
<dbReference type="GeneID" id="105298734"/>
<organism evidence="1 2">
    <name type="scientific">Pteropus vampyrus</name>
    <name type="common">Large flying fox</name>
    <dbReference type="NCBI Taxonomy" id="132908"/>
    <lineage>
        <taxon>Eukaryota</taxon>
        <taxon>Metazoa</taxon>
        <taxon>Chordata</taxon>
        <taxon>Craniata</taxon>
        <taxon>Vertebrata</taxon>
        <taxon>Euteleostomi</taxon>
        <taxon>Mammalia</taxon>
        <taxon>Eutheria</taxon>
        <taxon>Laurasiatheria</taxon>
        <taxon>Chiroptera</taxon>
        <taxon>Yinpterochiroptera</taxon>
        <taxon>Pteropodoidea</taxon>
        <taxon>Pteropodidae</taxon>
        <taxon>Pteropodinae</taxon>
        <taxon>Pteropus</taxon>
    </lineage>
</organism>
<name>A0A6P6CXU8_PTEVA</name>
<dbReference type="RefSeq" id="XP_023392366.1">
    <property type="nucleotide sequence ID" value="XM_023536598.1"/>
</dbReference>
<protein>
    <submittedName>
        <fullName evidence="2">Uncharacterized protein LOC105298734 isoform X4</fullName>
    </submittedName>
</protein>
<evidence type="ECO:0000313" key="1">
    <source>
        <dbReference type="Proteomes" id="UP000515202"/>
    </source>
</evidence>